<feature type="domain" description="Amidase" evidence="2">
    <location>
        <begin position="31"/>
        <end position="415"/>
    </location>
</feature>
<gene>
    <name evidence="4" type="ORF">DFQ15_11462</name>
</gene>
<keyword evidence="4" id="KW-0378">Hydrolase</keyword>
<accession>A0A318SFH8</accession>
<dbReference type="RefSeq" id="WP_110465937.1">
    <property type="nucleotide sequence ID" value="NZ_JAMOFZ010000014.1"/>
</dbReference>
<comment type="caution">
    <text evidence="4">The sequence shown here is derived from an EMBL/GenBank/DDBJ whole genome shotgun (WGS) entry which is preliminary data.</text>
</comment>
<dbReference type="InterPro" id="IPR000120">
    <property type="entry name" value="Amidase"/>
</dbReference>
<evidence type="ECO:0000259" key="3">
    <source>
        <dbReference type="Pfam" id="PF21986"/>
    </source>
</evidence>
<dbReference type="NCBIfam" id="TIGR02713">
    <property type="entry name" value="allophanate_hyd"/>
    <property type="match status" value="1"/>
</dbReference>
<evidence type="ECO:0000259" key="2">
    <source>
        <dbReference type="Pfam" id="PF01425"/>
    </source>
</evidence>
<feature type="domain" description="Allophanate hydrolase C-terminal" evidence="3">
    <location>
        <begin position="455"/>
        <end position="580"/>
    </location>
</feature>
<dbReference type="Gene3D" id="3.90.1300.10">
    <property type="entry name" value="Amidase signature (AS) domain"/>
    <property type="match status" value="1"/>
</dbReference>
<evidence type="ECO:0000256" key="1">
    <source>
        <dbReference type="SAM" id="MobiDB-lite"/>
    </source>
</evidence>
<dbReference type="Proteomes" id="UP000247540">
    <property type="component" value="Unassembled WGS sequence"/>
</dbReference>
<reference evidence="4 5" key="1">
    <citation type="submission" date="2018-06" db="EMBL/GenBank/DDBJ databases">
        <title>Genomic Encyclopedia of Type Strains, Phase III (KMG-III): the genomes of soil and plant-associated and newly described type strains.</title>
        <authorList>
            <person name="Whitman W."/>
        </authorList>
    </citation>
    <scope>NUCLEOTIDE SEQUENCE [LARGE SCALE GENOMIC DNA]</scope>
    <source>
        <strain evidence="4 5">CECT 7646</strain>
    </source>
</reference>
<dbReference type="AlphaFoldDB" id="A0A318SFH8"/>
<evidence type="ECO:0000313" key="5">
    <source>
        <dbReference type="Proteomes" id="UP000247540"/>
    </source>
</evidence>
<protein>
    <submittedName>
        <fullName evidence="4">Allophanate hydrolase</fullName>
    </submittedName>
</protein>
<dbReference type="Pfam" id="PF21986">
    <property type="entry name" value="AH_C"/>
    <property type="match status" value="1"/>
</dbReference>
<evidence type="ECO:0000313" key="4">
    <source>
        <dbReference type="EMBL" id="PYE76277.1"/>
    </source>
</evidence>
<keyword evidence="5" id="KW-1185">Reference proteome</keyword>
<dbReference type="InterPro" id="IPR014085">
    <property type="entry name" value="Allophanate_hydrolase"/>
</dbReference>
<name>A0A318SFH8_9BURK</name>
<dbReference type="Gene3D" id="1.20.58.1700">
    <property type="match status" value="1"/>
</dbReference>
<dbReference type="InterPro" id="IPR036928">
    <property type="entry name" value="AS_sf"/>
</dbReference>
<dbReference type="PANTHER" id="PTHR11895:SF169">
    <property type="entry name" value="GLUTAMYL-TRNA(GLN) AMIDOTRANSFERASE"/>
    <property type="match status" value="1"/>
</dbReference>
<dbReference type="EMBL" id="QJTC01000014">
    <property type="protein sequence ID" value="PYE76277.1"/>
    <property type="molecule type" value="Genomic_DNA"/>
</dbReference>
<feature type="compositionally biased region" description="Low complexity" evidence="1">
    <location>
        <begin position="1"/>
        <end position="18"/>
    </location>
</feature>
<dbReference type="Gene3D" id="3.10.490.10">
    <property type="entry name" value="Gamma-glutamyl cyclotransferase-like"/>
    <property type="match status" value="1"/>
</dbReference>
<dbReference type="PANTHER" id="PTHR11895">
    <property type="entry name" value="TRANSAMIDASE"/>
    <property type="match status" value="1"/>
</dbReference>
<dbReference type="Pfam" id="PF01425">
    <property type="entry name" value="Amidase"/>
    <property type="match status" value="1"/>
</dbReference>
<proteinExistence type="predicted"/>
<organism evidence="4 5">
    <name type="scientific">Xylophilus ampelinus</name>
    <dbReference type="NCBI Taxonomy" id="54067"/>
    <lineage>
        <taxon>Bacteria</taxon>
        <taxon>Pseudomonadati</taxon>
        <taxon>Pseudomonadota</taxon>
        <taxon>Betaproteobacteria</taxon>
        <taxon>Burkholderiales</taxon>
        <taxon>Xylophilus</taxon>
    </lineage>
</organism>
<dbReference type="InterPro" id="IPR053844">
    <property type="entry name" value="AH_C"/>
</dbReference>
<dbReference type="OrthoDB" id="8872210at2"/>
<dbReference type="InterPro" id="IPR023631">
    <property type="entry name" value="Amidase_dom"/>
</dbReference>
<dbReference type="GO" id="GO:0016787">
    <property type="term" value="F:hydrolase activity"/>
    <property type="evidence" value="ECO:0007669"/>
    <property type="project" value="UniProtKB-KW"/>
</dbReference>
<dbReference type="NCBIfam" id="NF006043">
    <property type="entry name" value="PRK08186.1"/>
    <property type="match status" value="1"/>
</dbReference>
<feature type="region of interest" description="Disordered" evidence="1">
    <location>
        <begin position="1"/>
        <end position="22"/>
    </location>
</feature>
<dbReference type="SUPFAM" id="SSF75304">
    <property type="entry name" value="Amidase signature (AS) enzymes"/>
    <property type="match status" value="1"/>
</dbReference>
<sequence>MVHSDFSSFSGPAGSSPAVRPVPADLPAQPAAAWIARFDTDLAGAAAGPLAGLVFAAKDNIDVAGVPTTAACPAFAYTPQTHAALVERLLQAGAALRGKTNLDQFACGLNGTRSPYGAVPNALDGRYVSGGSSSGSAYVVASGQVDFALGTDTAGSGRVPAGLNNIVGLKPSKGLLSARGVLPAAQSVDCVSILARTVAVVVQVLEAAIAHDPQDPYSRALPMARAPLPAAFRFGVPATLEFYGDTLAEAAFADACARLEALGGRRVAIDYAPLAAAAALLYDSALVAERYAAVRDFFDGHADAVIEPVRSILAAGQRYGAADVFDAQHRLQALAAQALPMWERVDLLCLPTAPTHCTVEAMRAAPVARNRELGRYTNFVNLLDYAALSVPACLRPDGLPFGITLVGRAGSDWQLADLGQRFHHASGLPQGATGRPLPAPVPVAALQPTPATHLALAVVGAHLSGLPLNGQLSSRGARLQETTVTTARYRLHALPGTVPPKPGLRRLADGEAGGTAIALEVWQVPLAQVGSFLALVPAPLALGSVELADGRWVHGFVCEGHALQGAEDVSAHGGWRAYVAARAAAVAPIPTAA</sequence>